<evidence type="ECO:0000313" key="2">
    <source>
        <dbReference type="EMBL" id="MCQ4120723.1"/>
    </source>
</evidence>
<comment type="caution">
    <text evidence="2">The sequence shown here is derived from an EMBL/GenBank/DDBJ whole genome shotgun (WGS) entry which is preliminary data.</text>
</comment>
<gene>
    <name evidence="2" type="ORF">NOF53_16350</name>
</gene>
<sequence>MANSHEKRIRTAFTRQAPTFEEERLNTAFTSSVPWLLDHLAPEADDVILDVAGGTGIVSRSLAPRVARVVSIDSTPAMIDEGIRCAAVEGLANLDFVRGTVEALPFASAAFTLVFARFALHHLTDPRRVVVEMARVCRPGGRVAVMDLAASTDPGIAKQQNQMERLRDPSHVRMLTRGVVPQWLHQHGLVVDRVTEQEIDRPVHPWLEQAGTEKSAAARIHDAFVAELDGGAETGMCPHRGTDGASLWFRQLWEITVAHKG</sequence>
<dbReference type="RefSeq" id="WP_255970559.1">
    <property type="nucleotide sequence ID" value="NZ_JANFQF010000012.1"/>
</dbReference>
<dbReference type="InterPro" id="IPR013216">
    <property type="entry name" value="Methyltransf_11"/>
</dbReference>
<evidence type="ECO:0000259" key="1">
    <source>
        <dbReference type="Pfam" id="PF08241"/>
    </source>
</evidence>
<protein>
    <submittedName>
        <fullName evidence="2">Methyltransferase domain-containing protein</fullName>
    </submittedName>
</protein>
<dbReference type="Pfam" id="PF08241">
    <property type="entry name" value="Methyltransf_11"/>
    <property type="match status" value="1"/>
</dbReference>
<keyword evidence="2" id="KW-0808">Transferase</keyword>
<evidence type="ECO:0000313" key="3">
    <source>
        <dbReference type="Proteomes" id="UP001524501"/>
    </source>
</evidence>
<dbReference type="InterPro" id="IPR029063">
    <property type="entry name" value="SAM-dependent_MTases_sf"/>
</dbReference>
<keyword evidence="2" id="KW-0489">Methyltransferase</keyword>
<organism evidence="2 3">
    <name type="scientific">Rhodococcus tibetensis</name>
    <dbReference type="NCBI Taxonomy" id="2965064"/>
    <lineage>
        <taxon>Bacteria</taxon>
        <taxon>Bacillati</taxon>
        <taxon>Actinomycetota</taxon>
        <taxon>Actinomycetes</taxon>
        <taxon>Mycobacteriales</taxon>
        <taxon>Nocardiaceae</taxon>
        <taxon>Rhodococcus</taxon>
    </lineage>
</organism>
<dbReference type="Proteomes" id="UP001524501">
    <property type="component" value="Unassembled WGS sequence"/>
</dbReference>
<dbReference type="SUPFAM" id="SSF53335">
    <property type="entry name" value="S-adenosyl-L-methionine-dependent methyltransferases"/>
    <property type="match status" value="1"/>
</dbReference>
<reference evidence="2 3" key="1">
    <citation type="submission" date="2022-07" db="EMBL/GenBank/DDBJ databases">
        <title>Degradation activity of malathion, p-nitrophenol and potential low-temperature adaptation strategy of Rhodococcus sp. FXJ9.536.</title>
        <authorList>
            <person name="Huang J."/>
            <person name="Huang Y."/>
        </authorList>
    </citation>
    <scope>NUCLEOTIDE SEQUENCE [LARGE SCALE GENOMIC DNA]</scope>
    <source>
        <strain evidence="2 3">FXJ9.536</strain>
    </source>
</reference>
<dbReference type="Gene3D" id="3.40.50.150">
    <property type="entry name" value="Vaccinia Virus protein VP39"/>
    <property type="match status" value="1"/>
</dbReference>
<feature type="domain" description="Methyltransferase type 11" evidence="1">
    <location>
        <begin position="49"/>
        <end position="144"/>
    </location>
</feature>
<dbReference type="PANTHER" id="PTHR43591">
    <property type="entry name" value="METHYLTRANSFERASE"/>
    <property type="match status" value="1"/>
</dbReference>
<dbReference type="EMBL" id="JANFQF010000012">
    <property type="protein sequence ID" value="MCQ4120723.1"/>
    <property type="molecule type" value="Genomic_DNA"/>
</dbReference>
<proteinExistence type="predicted"/>
<name>A0ABT1QEN6_9NOCA</name>
<keyword evidence="3" id="KW-1185">Reference proteome</keyword>
<dbReference type="GO" id="GO:0008168">
    <property type="term" value="F:methyltransferase activity"/>
    <property type="evidence" value="ECO:0007669"/>
    <property type="project" value="UniProtKB-KW"/>
</dbReference>
<dbReference type="CDD" id="cd02440">
    <property type="entry name" value="AdoMet_MTases"/>
    <property type="match status" value="1"/>
</dbReference>
<accession>A0ABT1QEN6</accession>
<dbReference type="GO" id="GO:0032259">
    <property type="term" value="P:methylation"/>
    <property type="evidence" value="ECO:0007669"/>
    <property type="project" value="UniProtKB-KW"/>
</dbReference>